<proteinExistence type="inferred from homology"/>
<keyword evidence="4" id="KW-0547">Nucleotide-binding</keyword>
<evidence type="ECO:0000256" key="6">
    <source>
        <dbReference type="ARBA" id="ARBA00022967"/>
    </source>
</evidence>
<evidence type="ECO:0000256" key="9">
    <source>
        <dbReference type="ARBA" id="ARBA00054718"/>
    </source>
</evidence>
<feature type="domain" description="ABC transporter" evidence="11">
    <location>
        <begin position="5"/>
        <end position="246"/>
    </location>
</feature>
<accession>A0A921GNA6</accession>
<keyword evidence="2" id="KW-0813">Transport</keyword>
<sequence>MPAVISLKNVTKTFPGTRRSAATTAVDDVSVDVEKGSIVGMIGYSGAGKSTLVRLLNGLEQPSSGTVEVLGVDVGSASEGTLRGLRGRVGMIFQQFNLFGSRTVRANVEYPLKVAGWSRQERTRRVDELLDFVGIADKAGQYPRRLSGGQKQRVGIARAIATDPEILLADEATSALDPQTTAEVLDLLRQINRRLGITIVVITHQISIVHELCDQVVVMENGRVVDSGDAYRVFAHPRATLTRRFVEAVTQGVPAGETLTALERGGGELLSIEISDVTSEDVGEILHRHRARHAVVHGGITEVLGRQIGTLTYRVHTDRDALERIIDEIGERTEIRHLTAAAGAGTAATDAGNDPTATQEVAS</sequence>
<reference evidence="12" key="1">
    <citation type="journal article" date="2021" name="PeerJ">
        <title>Extensive microbial diversity within the chicken gut microbiome revealed by metagenomics and culture.</title>
        <authorList>
            <person name="Gilroy R."/>
            <person name="Ravi A."/>
            <person name="Getino M."/>
            <person name="Pursley I."/>
            <person name="Horton D.L."/>
            <person name="Alikhan N.F."/>
            <person name="Baker D."/>
            <person name="Gharbi K."/>
            <person name="Hall N."/>
            <person name="Watson M."/>
            <person name="Adriaenssens E.M."/>
            <person name="Foster-Nyarko E."/>
            <person name="Jarju S."/>
            <person name="Secka A."/>
            <person name="Antonio M."/>
            <person name="Oren A."/>
            <person name="Chaudhuri R.R."/>
            <person name="La Ragione R."/>
            <person name="Hildebrand F."/>
            <person name="Pallen M.J."/>
        </authorList>
    </citation>
    <scope>NUCLEOTIDE SEQUENCE</scope>
    <source>
        <strain evidence="12">1647</strain>
    </source>
</reference>
<dbReference type="PROSITE" id="PS50893">
    <property type="entry name" value="ABC_TRANSPORTER_2"/>
    <property type="match status" value="1"/>
</dbReference>
<dbReference type="AlphaFoldDB" id="A0A921GNA6"/>
<name>A0A921GNA6_9MICO</name>
<keyword evidence="7" id="KW-0029">Amino-acid transport</keyword>
<dbReference type="InterPro" id="IPR003439">
    <property type="entry name" value="ABC_transporter-like_ATP-bd"/>
</dbReference>
<dbReference type="InterPro" id="IPR027417">
    <property type="entry name" value="P-loop_NTPase"/>
</dbReference>
<dbReference type="PANTHER" id="PTHR43166:SF30">
    <property type="entry name" value="METHIONINE IMPORT ATP-BINDING PROTEIN METN"/>
    <property type="match status" value="1"/>
</dbReference>
<dbReference type="FunFam" id="3.40.50.300:FF:000056">
    <property type="entry name" value="Cell division ATP-binding protein FtsE"/>
    <property type="match status" value="1"/>
</dbReference>
<evidence type="ECO:0000256" key="3">
    <source>
        <dbReference type="ARBA" id="ARBA00022475"/>
    </source>
</evidence>
<evidence type="ECO:0000313" key="12">
    <source>
        <dbReference type="EMBL" id="HJF49291.1"/>
    </source>
</evidence>
<dbReference type="SMART" id="SM00382">
    <property type="entry name" value="AAA"/>
    <property type="match status" value="1"/>
</dbReference>
<dbReference type="GO" id="GO:0006865">
    <property type="term" value="P:amino acid transport"/>
    <property type="evidence" value="ECO:0007669"/>
    <property type="project" value="UniProtKB-KW"/>
</dbReference>
<dbReference type="EMBL" id="DYWO01000167">
    <property type="protein sequence ID" value="HJF49291.1"/>
    <property type="molecule type" value="Genomic_DNA"/>
</dbReference>
<evidence type="ECO:0000256" key="1">
    <source>
        <dbReference type="ARBA" id="ARBA00005417"/>
    </source>
</evidence>
<dbReference type="GO" id="GO:0005524">
    <property type="term" value="F:ATP binding"/>
    <property type="evidence" value="ECO:0007669"/>
    <property type="project" value="UniProtKB-KW"/>
</dbReference>
<keyword evidence="5 12" id="KW-0067">ATP-binding</keyword>
<evidence type="ECO:0000259" key="11">
    <source>
        <dbReference type="PROSITE" id="PS50893"/>
    </source>
</evidence>
<dbReference type="PANTHER" id="PTHR43166">
    <property type="entry name" value="AMINO ACID IMPORT ATP-BINDING PROTEIN"/>
    <property type="match status" value="1"/>
</dbReference>
<dbReference type="Proteomes" id="UP000775129">
    <property type="component" value="Unassembled WGS sequence"/>
</dbReference>
<comment type="function">
    <text evidence="9">Part of the ABC transporter FtsEX involved in cellular division. Has ATPase activity.</text>
</comment>
<dbReference type="InterPro" id="IPR050086">
    <property type="entry name" value="MetN_ABC_transporter-like"/>
</dbReference>
<evidence type="ECO:0000256" key="8">
    <source>
        <dbReference type="ARBA" id="ARBA00023136"/>
    </source>
</evidence>
<comment type="similarity">
    <text evidence="1">Belongs to the ABC transporter superfamily.</text>
</comment>
<protein>
    <submittedName>
        <fullName evidence="12">Methionine ABC transporter ATP-binding protein</fullName>
    </submittedName>
</protein>
<comment type="caution">
    <text evidence="12">The sequence shown here is derived from an EMBL/GenBank/DDBJ whole genome shotgun (WGS) entry which is preliminary data.</text>
</comment>
<keyword evidence="3" id="KW-1003">Cell membrane</keyword>
<evidence type="ECO:0000256" key="5">
    <source>
        <dbReference type="ARBA" id="ARBA00022840"/>
    </source>
</evidence>
<dbReference type="SUPFAM" id="SSF52540">
    <property type="entry name" value="P-loop containing nucleoside triphosphate hydrolases"/>
    <property type="match status" value="1"/>
</dbReference>
<dbReference type="GO" id="GO:0005886">
    <property type="term" value="C:plasma membrane"/>
    <property type="evidence" value="ECO:0007669"/>
    <property type="project" value="UniProtKB-ARBA"/>
</dbReference>
<dbReference type="RefSeq" id="WP_053918708.1">
    <property type="nucleotide sequence ID" value="NZ_CANLNX010000003.1"/>
</dbReference>
<organism evidence="12 13">
    <name type="scientific">Brachybacterium paraconglomeratum</name>
    <dbReference type="NCBI Taxonomy" id="173362"/>
    <lineage>
        <taxon>Bacteria</taxon>
        <taxon>Bacillati</taxon>
        <taxon>Actinomycetota</taxon>
        <taxon>Actinomycetes</taxon>
        <taxon>Micrococcales</taxon>
        <taxon>Dermabacteraceae</taxon>
        <taxon>Brachybacterium</taxon>
    </lineage>
</organism>
<dbReference type="GO" id="GO:0016887">
    <property type="term" value="F:ATP hydrolysis activity"/>
    <property type="evidence" value="ECO:0007669"/>
    <property type="project" value="InterPro"/>
</dbReference>
<dbReference type="InterPro" id="IPR041701">
    <property type="entry name" value="MetN_ABC"/>
</dbReference>
<keyword evidence="6" id="KW-1278">Translocase</keyword>
<evidence type="ECO:0000256" key="2">
    <source>
        <dbReference type="ARBA" id="ARBA00022448"/>
    </source>
</evidence>
<keyword evidence="8" id="KW-0472">Membrane</keyword>
<dbReference type="PROSITE" id="PS00211">
    <property type="entry name" value="ABC_TRANSPORTER_1"/>
    <property type="match status" value="1"/>
</dbReference>
<evidence type="ECO:0000256" key="4">
    <source>
        <dbReference type="ARBA" id="ARBA00022741"/>
    </source>
</evidence>
<dbReference type="InterPro" id="IPR003593">
    <property type="entry name" value="AAA+_ATPase"/>
</dbReference>
<evidence type="ECO:0000313" key="13">
    <source>
        <dbReference type="Proteomes" id="UP000775129"/>
    </source>
</evidence>
<gene>
    <name evidence="12" type="ORF">K8W24_05755</name>
</gene>
<reference evidence="12" key="2">
    <citation type="submission" date="2021-09" db="EMBL/GenBank/DDBJ databases">
        <authorList>
            <person name="Gilroy R."/>
        </authorList>
    </citation>
    <scope>NUCLEOTIDE SEQUENCE</scope>
    <source>
        <strain evidence="12">1647</strain>
    </source>
</reference>
<evidence type="ECO:0000256" key="10">
    <source>
        <dbReference type="ARBA" id="ARBA00063837"/>
    </source>
</evidence>
<dbReference type="CDD" id="cd03258">
    <property type="entry name" value="ABC_MetN_methionine_transporter"/>
    <property type="match status" value="1"/>
</dbReference>
<comment type="subunit">
    <text evidence="10">Homodimer. Forms a membrane-associated complex with FtsX.</text>
</comment>
<dbReference type="Gene3D" id="3.40.50.300">
    <property type="entry name" value="P-loop containing nucleotide triphosphate hydrolases"/>
    <property type="match status" value="1"/>
</dbReference>
<dbReference type="InterPro" id="IPR017871">
    <property type="entry name" value="ABC_transporter-like_CS"/>
</dbReference>
<evidence type="ECO:0000256" key="7">
    <source>
        <dbReference type="ARBA" id="ARBA00022970"/>
    </source>
</evidence>
<dbReference type="Pfam" id="PF00005">
    <property type="entry name" value="ABC_tran"/>
    <property type="match status" value="1"/>
</dbReference>